<dbReference type="InterPro" id="IPR050227">
    <property type="entry name" value="Rab"/>
</dbReference>
<dbReference type="Pfam" id="PF00071">
    <property type="entry name" value="Ras"/>
    <property type="match status" value="1"/>
</dbReference>
<comment type="caution">
    <text evidence="3">The sequence shown here is derived from an EMBL/GenBank/DDBJ whole genome shotgun (WGS) entry which is preliminary data.</text>
</comment>
<protein>
    <recommendedName>
        <fullName evidence="5">Small GTP-binding protein</fullName>
    </recommendedName>
</protein>
<dbReference type="PANTHER" id="PTHR47977">
    <property type="entry name" value="RAS-RELATED PROTEIN RAB"/>
    <property type="match status" value="1"/>
</dbReference>
<dbReference type="NCBIfam" id="TIGR00231">
    <property type="entry name" value="small_GTP"/>
    <property type="match status" value="1"/>
</dbReference>
<dbReference type="SMART" id="SM00173">
    <property type="entry name" value="RAS"/>
    <property type="match status" value="1"/>
</dbReference>
<dbReference type="SMART" id="SM00177">
    <property type="entry name" value="ARF"/>
    <property type="match status" value="1"/>
</dbReference>
<evidence type="ECO:0000256" key="1">
    <source>
        <dbReference type="ARBA" id="ARBA00022741"/>
    </source>
</evidence>
<dbReference type="EMBL" id="JAPFFF010000015">
    <property type="protein sequence ID" value="KAK8866872.1"/>
    <property type="molecule type" value="Genomic_DNA"/>
</dbReference>
<organism evidence="3 4">
    <name type="scientific">Tritrichomonas musculus</name>
    <dbReference type="NCBI Taxonomy" id="1915356"/>
    <lineage>
        <taxon>Eukaryota</taxon>
        <taxon>Metamonada</taxon>
        <taxon>Parabasalia</taxon>
        <taxon>Tritrichomonadida</taxon>
        <taxon>Tritrichomonadidae</taxon>
        <taxon>Tritrichomonas</taxon>
    </lineage>
</organism>
<dbReference type="CDD" id="cd00154">
    <property type="entry name" value="Rab"/>
    <property type="match status" value="1"/>
</dbReference>
<dbReference type="PRINTS" id="PR00449">
    <property type="entry name" value="RASTRNSFRMNG"/>
</dbReference>
<proteinExistence type="predicted"/>
<dbReference type="SMART" id="SM00175">
    <property type="entry name" value="RAB"/>
    <property type="match status" value="1"/>
</dbReference>
<dbReference type="PROSITE" id="PS51420">
    <property type="entry name" value="RHO"/>
    <property type="match status" value="1"/>
</dbReference>
<evidence type="ECO:0000256" key="2">
    <source>
        <dbReference type="ARBA" id="ARBA00023134"/>
    </source>
</evidence>
<accession>A0ABR2IPP6</accession>
<dbReference type="PROSITE" id="PS51417">
    <property type="entry name" value="ARF"/>
    <property type="match status" value="1"/>
</dbReference>
<keyword evidence="2" id="KW-0342">GTP-binding</keyword>
<dbReference type="PROSITE" id="PS51421">
    <property type="entry name" value="RAS"/>
    <property type="match status" value="1"/>
</dbReference>
<evidence type="ECO:0000313" key="3">
    <source>
        <dbReference type="EMBL" id="KAK8866872.1"/>
    </source>
</evidence>
<dbReference type="Gene3D" id="3.40.50.300">
    <property type="entry name" value="P-loop containing nucleotide triphosphate hydrolases"/>
    <property type="match status" value="1"/>
</dbReference>
<sequence>MSRTPTSIDLKIVVLGPASVGKTCLIHRFCNGSFLTSTLPTIGAGFFPHTMQIGDTEISMMLWDTAGEERFKSVAPSLLRGAQGLILVYDVTSPQTFLEIDEYLNLFLDKGEYDPNNTLPVMLLGNKCDSEIHVPQEEIDSWLLKNHIKYFKLVSAKTGEGIEEAFTDFLSHFIQYHYQSDIERIPIDQPSQEQKKNCC</sequence>
<dbReference type="InterPro" id="IPR001806">
    <property type="entry name" value="Small_GTPase"/>
</dbReference>
<evidence type="ECO:0000313" key="4">
    <source>
        <dbReference type="Proteomes" id="UP001470230"/>
    </source>
</evidence>
<name>A0ABR2IPP6_9EUKA</name>
<keyword evidence="4" id="KW-1185">Reference proteome</keyword>
<evidence type="ECO:0008006" key="5">
    <source>
        <dbReference type="Google" id="ProtNLM"/>
    </source>
</evidence>
<dbReference type="SUPFAM" id="SSF52540">
    <property type="entry name" value="P-loop containing nucleoside triphosphate hydrolases"/>
    <property type="match status" value="1"/>
</dbReference>
<dbReference type="Proteomes" id="UP001470230">
    <property type="component" value="Unassembled WGS sequence"/>
</dbReference>
<gene>
    <name evidence="3" type="ORF">M9Y10_009840</name>
</gene>
<dbReference type="InterPro" id="IPR005225">
    <property type="entry name" value="Small_GTP-bd"/>
</dbReference>
<dbReference type="SMART" id="SM00174">
    <property type="entry name" value="RHO"/>
    <property type="match status" value="1"/>
</dbReference>
<dbReference type="InterPro" id="IPR027417">
    <property type="entry name" value="P-loop_NTPase"/>
</dbReference>
<dbReference type="PROSITE" id="PS51419">
    <property type="entry name" value="RAB"/>
    <property type="match status" value="1"/>
</dbReference>
<keyword evidence="1" id="KW-0547">Nucleotide-binding</keyword>
<reference evidence="3 4" key="1">
    <citation type="submission" date="2024-04" db="EMBL/GenBank/DDBJ databases">
        <title>Tritrichomonas musculus Genome.</title>
        <authorList>
            <person name="Alves-Ferreira E."/>
            <person name="Grigg M."/>
            <person name="Lorenzi H."/>
            <person name="Galac M."/>
        </authorList>
    </citation>
    <scope>NUCLEOTIDE SEQUENCE [LARGE SCALE GENOMIC DNA]</scope>
    <source>
        <strain evidence="3 4">EAF2021</strain>
    </source>
</reference>